<dbReference type="Pfam" id="PF01116">
    <property type="entry name" value="F_bP_aldolase"/>
    <property type="match status" value="1"/>
</dbReference>
<dbReference type="SUPFAM" id="SSF51569">
    <property type="entry name" value="Aldolase"/>
    <property type="match status" value="1"/>
</dbReference>
<gene>
    <name evidence="3" type="primary">gatY</name>
    <name evidence="3" type="ORF">HRbin22_01530</name>
</gene>
<evidence type="ECO:0000256" key="1">
    <source>
        <dbReference type="ARBA" id="ARBA00001947"/>
    </source>
</evidence>
<dbReference type="Gene3D" id="3.20.20.70">
    <property type="entry name" value="Aldolase class I"/>
    <property type="match status" value="1"/>
</dbReference>
<comment type="cofactor">
    <cofactor evidence="1">
        <name>Zn(2+)</name>
        <dbReference type="ChEBI" id="CHEBI:29105"/>
    </cofactor>
</comment>
<comment type="caution">
    <text evidence="3">The sequence shown here is derived from an EMBL/GenBank/DDBJ whole genome shotgun (WGS) entry which is preliminary data.</text>
</comment>
<dbReference type="AlphaFoldDB" id="A0A2H5Y761"/>
<dbReference type="EMBL" id="BEHY01000034">
    <property type="protein sequence ID" value="GBD09280.1"/>
    <property type="molecule type" value="Genomic_DNA"/>
</dbReference>
<accession>A0A2H5Y761</accession>
<name>A0A2H5Y761_9CHLR</name>
<dbReference type="EC" id="4.1.2.40" evidence="3"/>
<dbReference type="GO" id="GO:0005975">
    <property type="term" value="P:carbohydrate metabolic process"/>
    <property type="evidence" value="ECO:0007669"/>
    <property type="project" value="InterPro"/>
</dbReference>
<evidence type="ECO:0000313" key="3">
    <source>
        <dbReference type="EMBL" id="GBD09280.1"/>
    </source>
</evidence>
<dbReference type="PANTHER" id="PTHR30304">
    <property type="entry name" value="D-TAGATOSE-1,6-BISPHOSPHATE ALDOLASE"/>
    <property type="match status" value="1"/>
</dbReference>
<feature type="region of interest" description="Disordered" evidence="2">
    <location>
        <begin position="451"/>
        <end position="470"/>
    </location>
</feature>
<dbReference type="Proteomes" id="UP000236642">
    <property type="component" value="Unassembled WGS sequence"/>
</dbReference>
<sequence length="470" mass="52002">MSEGRSLLQHPKWSKALALKDNRVEVRDLAWIRQEGIDTLVRQAVFGSPAEKAEARGWIFRIGEALGIMPASIHELYAARGRGEVPPAFTVPAMNLRGMTYEMARAAFRAALRLDAGTIVFEIARSEIGYTDQRPEEYAAVITAAAIKEGFRGPLFLQGDHFQVSAKAYAKDPERELQAVRDLTAEAVAAGFLNIDIDTSTLVDLSKPTLDEQQRLNYTLCAELTRYIRSIEPPGVTISVGGEIGEVGGKNSTVEELRAFMDGYRRHLGDAVGISKISVQTGTTHGGVVLPDGRLAQVAIDFDTLRALSRAARLEYGLAGAVQHGASTLPEEAFNKFVECEACEVHLATGFQNLVFDMLPAAFREEIYAYLRAHHADEWKPGETEEQFYYKARKRAWGPFKQAFWELPEEVRGPIREALEARFALLFERLAVAGTRELVAQWVRPIPFPHAAPAAPEPRPSQEEVEGLAD</sequence>
<dbReference type="GO" id="GO:0008270">
    <property type="term" value="F:zinc ion binding"/>
    <property type="evidence" value="ECO:0007669"/>
    <property type="project" value="InterPro"/>
</dbReference>
<dbReference type="PANTHER" id="PTHR30304:SF0">
    <property type="entry name" value="D-TAGATOSE-1,6-BISPHOSPHATE ALDOLASE SUBUNIT GATY-RELATED"/>
    <property type="match status" value="1"/>
</dbReference>
<dbReference type="InterPro" id="IPR050246">
    <property type="entry name" value="Class_II_FBP_aldolase"/>
</dbReference>
<dbReference type="GO" id="GO:0009025">
    <property type="term" value="F:tagatose-bisphosphate aldolase activity"/>
    <property type="evidence" value="ECO:0007669"/>
    <property type="project" value="UniProtKB-EC"/>
</dbReference>
<dbReference type="InterPro" id="IPR000771">
    <property type="entry name" value="FBA_II"/>
</dbReference>
<protein>
    <submittedName>
        <fullName evidence="3">D-tagatose-1,6-bisphosphate aldolase subunit GatY</fullName>
        <ecNumber evidence="3">4.1.2.40</ecNumber>
    </submittedName>
</protein>
<evidence type="ECO:0000313" key="4">
    <source>
        <dbReference type="Proteomes" id="UP000236642"/>
    </source>
</evidence>
<reference evidence="4" key="1">
    <citation type="submission" date="2017-09" db="EMBL/GenBank/DDBJ databases">
        <title>Metaegenomics of thermophilic ammonia-oxidizing enrichment culture.</title>
        <authorList>
            <person name="Kato S."/>
            <person name="Suzuki K."/>
        </authorList>
    </citation>
    <scope>NUCLEOTIDE SEQUENCE [LARGE SCALE GENOMIC DNA]</scope>
</reference>
<evidence type="ECO:0000256" key="2">
    <source>
        <dbReference type="SAM" id="MobiDB-lite"/>
    </source>
</evidence>
<dbReference type="InterPro" id="IPR013785">
    <property type="entry name" value="Aldolase_TIM"/>
</dbReference>
<keyword evidence="3" id="KW-0456">Lyase</keyword>
<proteinExistence type="predicted"/>
<organism evidence="3 4">
    <name type="scientific">Candidatus Thermoflexus japonica</name>
    <dbReference type="NCBI Taxonomy" id="2035417"/>
    <lineage>
        <taxon>Bacteria</taxon>
        <taxon>Bacillati</taxon>
        <taxon>Chloroflexota</taxon>
        <taxon>Thermoflexia</taxon>
        <taxon>Thermoflexales</taxon>
        <taxon>Thermoflexaceae</taxon>
        <taxon>Thermoflexus</taxon>
    </lineage>
</organism>